<protein>
    <submittedName>
        <fullName evidence="2">Uncharacterized protein</fullName>
    </submittedName>
</protein>
<feature type="compositionally biased region" description="Basic and acidic residues" evidence="1">
    <location>
        <begin position="296"/>
        <end position="308"/>
    </location>
</feature>
<accession>A0A0H2RGB8</accession>
<feature type="region of interest" description="Disordered" evidence="1">
    <location>
        <begin position="276"/>
        <end position="308"/>
    </location>
</feature>
<evidence type="ECO:0000313" key="3">
    <source>
        <dbReference type="Proteomes" id="UP000053477"/>
    </source>
</evidence>
<proteinExistence type="predicted"/>
<feature type="region of interest" description="Disordered" evidence="1">
    <location>
        <begin position="408"/>
        <end position="442"/>
    </location>
</feature>
<sequence>MGEMKKELTSSLSGLNGRFEKQIRSVSRMHNLLHSVSDVVLGRRSAILSMRTQRQQVDARSCIGNAFMAVFPSLFPTDDIVDDVATSKGTVDWIALKDHLRLFFKSHLHFDAYSQVWLYRSIFSECSLADLLRVEGVQDIGENDTLPPLTHLPYERKSLGQWDENIEQLVSARNEDEFIEVILDISVPAFIWGFNVMKKVVALDHETIDIITAKLRTNQRLLERKQGVEFSSKWIEETDGLAVPDFALGTALELRRSPVWKENIEQVSKAVAEGRTIATTKEQPAVTSRKRGPPPTKRDSEEKRISKRREFGSVEELTSVQRQKVPSKRERDIARTIKFPEREQKPEEVELQVEIENVQRAISELTPKLDEARSRLAVHKTKFNFIRQFLVIVCDKKLYELGVLGSSVTDQVPGSPPTKGDTASETPDVASTATEEATGGPPAMLEVDVSQIGVETTPDFEKLFTLLYDPSEHFTKYANSVENIIDAHLDHLDRTDSWAKAHWSDIRHLMAWLESLEPLDC</sequence>
<evidence type="ECO:0000256" key="1">
    <source>
        <dbReference type="SAM" id="MobiDB-lite"/>
    </source>
</evidence>
<reference evidence="2 3" key="1">
    <citation type="submission" date="2015-04" db="EMBL/GenBank/DDBJ databases">
        <title>Complete genome sequence of Schizopora paradoxa KUC8140, a cosmopolitan wood degrader in East Asia.</title>
        <authorList>
            <consortium name="DOE Joint Genome Institute"/>
            <person name="Min B."/>
            <person name="Park H."/>
            <person name="Jang Y."/>
            <person name="Kim J.-J."/>
            <person name="Kim K.H."/>
            <person name="Pangilinan J."/>
            <person name="Lipzen A."/>
            <person name="Riley R."/>
            <person name="Grigoriev I.V."/>
            <person name="Spatafora J.W."/>
            <person name="Choi I.-G."/>
        </authorList>
    </citation>
    <scope>NUCLEOTIDE SEQUENCE [LARGE SCALE GENOMIC DNA]</scope>
    <source>
        <strain evidence="2 3">KUC8140</strain>
    </source>
</reference>
<organism evidence="2 3">
    <name type="scientific">Schizopora paradoxa</name>
    <dbReference type="NCBI Taxonomy" id="27342"/>
    <lineage>
        <taxon>Eukaryota</taxon>
        <taxon>Fungi</taxon>
        <taxon>Dikarya</taxon>
        <taxon>Basidiomycota</taxon>
        <taxon>Agaricomycotina</taxon>
        <taxon>Agaricomycetes</taxon>
        <taxon>Hymenochaetales</taxon>
        <taxon>Schizoporaceae</taxon>
        <taxon>Schizopora</taxon>
    </lineage>
</organism>
<name>A0A0H2RGB8_9AGAM</name>
<keyword evidence="3" id="KW-1185">Reference proteome</keyword>
<gene>
    <name evidence="2" type="ORF">SCHPADRAFT_948135</name>
</gene>
<dbReference type="EMBL" id="KQ086840">
    <property type="protein sequence ID" value="KLO03961.1"/>
    <property type="molecule type" value="Genomic_DNA"/>
</dbReference>
<feature type="compositionally biased region" description="Polar residues" evidence="1">
    <location>
        <begin position="421"/>
        <end position="435"/>
    </location>
</feature>
<dbReference type="Proteomes" id="UP000053477">
    <property type="component" value="Unassembled WGS sequence"/>
</dbReference>
<evidence type="ECO:0000313" key="2">
    <source>
        <dbReference type="EMBL" id="KLO03961.1"/>
    </source>
</evidence>
<feature type="compositionally biased region" description="Polar residues" evidence="1">
    <location>
        <begin position="277"/>
        <end position="286"/>
    </location>
</feature>
<dbReference type="AlphaFoldDB" id="A0A0H2RGB8"/>
<dbReference type="InParanoid" id="A0A0H2RGB8"/>